<dbReference type="Proteomes" id="UP000053586">
    <property type="component" value="Unassembled WGS sequence"/>
</dbReference>
<dbReference type="EMBL" id="BAET01000030">
    <property type="protein sequence ID" value="GAB56590.1"/>
    <property type="molecule type" value="Genomic_DNA"/>
</dbReference>
<accession>H5TE63</accession>
<reference evidence="1 2" key="1">
    <citation type="journal article" date="2012" name="J. Bacteriol.">
        <title>Genome sequence of proteorhodopsin-containing sea ice bacterium Glaciecola punicea ACAM 611T.</title>
        <authorList>
            <person name="Qin Q.-L."/>
            <person name="Xie B.-B."/>
            <person name="Shu Y.-L."/>
            <person name="Rong J.-C."/>
            <person name="Zhao D.-L."/>
            <person name="Zhang X.-Y."/>
            <person name="Chen X.-L."/>
            <person name="Zhou B.-C."/>
            <person name="Zhanga Y.-Z."/>
        </authorList>
    </citation>
    <scope>NUCLEOTIDE SEQUENCE [LARGE SCALE GENOMIC DNA]</scope>
    <source>
        <strain evidence="1 2">ACAM 611</strain>
    </source>
</reference>
<dbReference type="AlphaFoldDB" id="H5TE63"/>
<protein>
    <submittedName>
        <fullName evidence="1">Uncharacterized protein</fullName>
    </submittedName>
</protein>
<sequence>MIDLYEIYTSVSKDRLYNAGLRVLKPALASQFAPNMAQIV</sequence>
<name>H5TE63_9ALTE</name>
<organism evidence="1 2">
    <name type="scientific">Glaciecola punicea ACAM 611</name>
    <dbReference type="NCBI Taxonomy" id="1121923"/>
    <lineage>
        <taxon>Bacteria</taxon>
        <taxon>Pseudomonadati</taxon>
        <taxon>Pseudomonadota</taxon>
        <taxon>Gammaproteobacteria</taxon>
        <taxon>Alteromonadales</taxon>
        <taxon>Alteromonadaceae</taxon>
        <taxon>Glaciecola</taxon>
    </lineage>
</organism>
<comment type="caution">
    <text evidence="1">The sequence shown here is derived from an EMBL/GenBank/DDBJ whole genome shotgun (WGS) entry which is preliminary data.</text>
</comment>
<proteinExistence type="predicted"/>
<reference evidence="1 2" key="2">
    <citation type="journal article" date="2017" name="Antonie Van Leeuwenhoek">
        <title>Rhizobium rhizosphaerae sp. nov., a novel species isolated from rice rhizosphere.</title>
        <authorList>
            <person name="Zhao J.J."/>
            <person name="Zhang J."/>
            <person name="Zhang R.J."/>
            <person name="Zhang C.W."/>
            <person name="Yin H.Q."/>
            <person name="Zhang X.X."/>
        </authorList>
    </citation>
    <scope>NUCLEOTIDE SEQUENCE [LARGE SCALE GENOMIC DNA]</scope>
    <source>
        <strain evidence="1 2">ACAM 611</strain>
    </source>
</reference>
<evidence type="ECO:0000313" key="1">
    <source>
        <dbReference type="EMBL" id="GAB56590.1"/>
    </source>
</evidence>
<keyword evidence="2" id="KW-1185">Reference proteome</keyword>
<evidence type="ECO:0000313" key="2">
    <source>
        <dbReference type="Proteomes" id="UP000053586"/>
    </source>
</evidence>
<gene>
    <name evidence="1" type="ORF">GPUN_2475</name>
</gene>